<feature type="binding site" evidence="5">
    <location>
        <position position="225"/>
    </location>
    <ligand>
        <name>3-dehydroquinate</name>
        <dbReference type="ChEBI" id="CHEBI:32364"/>
    </ligand>
</feature>
<evidence type="ECO:0000313" key="7">
    <source>
        <dbReference type="EMBL" id="NUI82967.1"/>
    </source>
</evidence>
<comment type="caution">
    <text evidence="5">Lacks conserved residue(s) required for the propagation of feature annotation.</text>
</comment>
<keyword evidence="6" id="KW-0175">Coiled coil</keyword>
<dbReference type="InterPro" id="IPR050146">
    <property type="entry name" value="Type-I_3-dehydroquinase"/>
</dbReference>
<dbReference type="CDD" id="cd00502">
    <property type="entry name" value="DHQase_I"/>
    <property type="match status" value="1"/>
</dbReference>
<sequence>MTNVEVAATVAPNQLLDTATLDDIQAFNEDMDILELRIDQWKQQHLELLESNLKRLQDMNLSVKVLVTYRTLSQGGQGEMSYESYMALLNNIIKDYHCHMIDIEWDSDCDVSAYRDLVNLAHQNNKQVVISYHNFEETPETDILKFTYYKMNQLNPDYVKIAVMPHGKEDVVTLLEAMAASADTLDAKVIGISMSSTGLVSRTAQGVFGGTVSYGCLGEPQAPGQIHINRLKQQLLFYENH</sequence>
<evidence type="ECO:0000313" key="8">
    <source>
        <dbReference type="Proteomes" id="UP000610527"/>
    </source>
</evidence>
<evidence type="ECO:0000256" key="5">
    <source>
        <dbReference type="HAMAP-Rule" id="MF_00214"/>
    </source>
</evidence>
<dbReference type="Pfam" id="PF01487">
    <property type="entry name" value="DHquinase_I"/>
    <property type="match status" value="1"/>
</dbReference>
<dbReference type="SUPFAM" id="SSF51569">
    <property type="entry name" value="Aldolase"/>
    <property type="match status" value="1"/>
</dbReference>
<organism evidence="7 8">
    <name type="scientific">Staphylococcus borealis</name>
    <dbReference type="NCBI Taxonomy" id="2742203"/>
    <lineage>
        <taxon>Bacteria</taxon>
        <taxon>Bacillati</taxon>
        <taxon>Bacillota</taxon>
        <taxon>Bacilli</taxon>
        <taxon>Bacillales</taxon>
        <taxon>Staphylococcaceae</taxon>
        <taxon>Staphylococcus</taxon>
    </lineage>
</organism>
<feature type="active site" description="Proton donor/acceptor" evidence="5">
    <location>
        <position position="133"/>
    </location>
</feature>
<feature type="binding site" evidence="5">
    <location>
        <begin position="35"/>
        <end position="37"/>
    </location>
    <ligand>
        <name>3-dehydroquinate</name>
        <dbReference type="ChEBI" id="CHEBI:32364"/>
    </ligand>
</feature>
<comment type="similarity">
    <text evidence="5">Belongs to the type-I 3-dehydroquinase family.</text>
</comment>
<evidence type="ECO:0000256" key="4">
    <source>
        <dbReference type="ARBA" id="ARBA00023270"/>
    </source>
</evidence>
<reference evidence="7 8" key="1">
    <citation type="submission" date="2020-06" db="EMBL/GenBank/DDBJ databases">
        <title>Staphylococcus borealis sp. nov. -A novel member of the Staphylococcaceae family isolated from skin and blood in humans.</title>
        <authorList>
            <person name="Pain M."/>
            <person name="Wolden R."/>
            <person name="Jaen-Luchoro D."/>
            <person name="Salva-Serra F."/>
            <person name="Iglesias B.P."/>
            <person name="Karlsson R."/>
            <person name="Klingenberg C."/>
            <person name="Cavanagh J.P."/>
        </authorList>
    </citation>
    <scope>NUCLEOTIDE SEQUENCE [LARGE SCALE GENOMIC DNA]</scope>
    <source>
        <strain evidence="7 8">58-22</strain>
    </source>
</reference>
<dbReference type="GeneID" id="74186216"/>
<feature type="active site" description="Schiff-base intermediate with substrate" evidence="5">
    <location>
        <position position="160"/>
    </location>
</feature>
<name>A0ABX2LVG3_9STAP</name>
<accession>A0ABX2LVG3</accession>
<dbReference type="GO" id="GO:0003855">
    <property type="term" value="F:3-dehydroquinate dehydratase activity"/>
    <property type="evidence" value="ECO:0007669"/>
    <property type="project" value="UniProtKB-EC"/>
</dbReference>
<keyword evidence="5" id="KW-0028">Amino-acid biosynthesis</keyword>
<feature type="coiled-coil region" evidence="6">
    <location>
        <begin position="24"/>
        <end position="51"/>
    </location>
</feature>
<feature type="binding site" evidence="5">
    <location>
        <position position="70"/>
    </location>
    <ligand>
        <name>3-dehydroquinate</name>
        <dbReference type="ChEBI" id="CHEBI:32364"/>
    </ligand>
</feature>
<evidence type="ECO:0000256" key="1">
    <source>
        <dbReference type="ARBA" id="ARBA00001864"/>
    </source>
</evidence>
<comment type="function">
    <text evidence="5">Involved in the third step of the chorismate pathway, which leads to the biosynthesis of aromatic amino acids. Catalyzes the cis-dehydration of 3-dehydroquinate (DHQ) and introduces the first double bond of the aromatic ring to yield 3-dehydroshikimate.</text>
</comment>
<keyword evidence="4 5" id="KW-0704">Schiff base</keyword>
<dbReference type="Gene3D" id="3.20.20.70">
    <property type="entry name" value="Aldolase class I"/>
    <property type="match status" value="1"/>
</dbReference>
<dbReference type="RefSeq" id="WP_053029859.1">
    <property type="nucleotide sequence ID" value="NZ_CUEE01000004.1"/>
</dbReference>
<comment type="pathway">
    <text evidence="5">Metabolic intermediate biosynthesis; chorismate biosynthesis; chorismate from D-erythrose 4-phosphate and phosphoenolpyruvate: step 3/7.</text>
</comment>
<dbReference type="InterPro" id="IPR013785">
    <property type="entry name" value="Aldolase_TIM"/>
</dbReference>
<dbReference type="Proteomes" id="UP000610527">
    <property type="component" value="Unassembled WGS sequence"/>
</dbReference>
<dbReference type="PANTHER" id="PTHR43699">
    <property type="entry name" value="3-DEHYDROQUINATE DEHYDRATASE"/>
    <property type="match status" value="1"/>
</dbReference>
<dbReference type="NCBIfam" id="TIGR01093">
    <property type="entry name" value="aroD"/>
    <property type="match status" value="1"/>
</dbReference>
<dbReference type="PANTHER" id="PTHR43699:SF1">
    <property type="entry name" value="3-DEHYDROQUINATE DEHYDRATASE"/>
    <property type="match status" value="1"/>
</dbReference>
<gene>
    <name evidence="5" type="primary">aroD</name>
    <name evidence="7" type="ORF">HUN84_09610</name>
</gene>
<keyword evidence="2 5" id="KW-0057">Aromatic amino acid biosynthesis</keyword>
<dbReference type="EC" id="4.2.1.10" evidence="5"/>
<dbReference type="EMBL" id="JABVEG010000006">
    <property type="protein sequence ID" value="NUI82967.1"/>
    <property type="molecule type" value="Genomic_DNA"/>
</dbReference>
<feature type="binding site" evidence="5">
    <location>
        <position position="202"/>
    </location>
    <ligand>
        <name>3-dehydroquinate</name>
        <dbReference type="ChEBI" id="CHEBI:32364"/>
    </ligand>
</feature>
<keyword evidence="3 5" id="KW-0456">Lyase</keyword>
<evidence type="ECO:0000256" key="6">
    <source>
        <dbReference type="SAM" id="Coils"/>
    </source>
</evidence>
<proteinExistence type="inferred from homology"/>
<evidence type="ECO:0000256" key="2">
    <source>
        <dbReference type="ARBA" id="ARBA00023141"/>
    </source>
</evidence>
<comment type="caution">
    <text evidence="7">The sequence shown here is derived from an EMBL/GenBank/DDBJ whole genome shotgun (WGS) entry which is preliminary data.</text>
</comment>
<evidence type="ECO:0000256" key="3">
    <source>
        <dbReference type="ARBA" id="ARBA00023239"/>
    </source>
</evidence>
<comment type="subunit">
    <text evidence="5">Homodimer.</text>
</comment>
<protein>
    <recommendedName>
        <fullName evidence="5">3-dehydroquinate dehydratase</fullName>
        <shortName evidence="5">3-dehydroquinase</shortName>
        <ecNumber evidence="5">4.2.1.10</ecNumber>
    </recommendedName>
    <alternativeName>
        <fullName evidence="5">Type I DHQase</fullName>
    </alternativeName>
    <alternativeName>
        <fullName evidence="5">Type I dehydroquinase</fullName>
        <shortName evidence="5">DHQ1</shortName>
    </alternativeName>
</protein>
<dbReference type="InterPro" id="IPR001381">
    <property type="entry name" value="DHquinase_I"/>
</dbReference>
<keyword evidence="8" id="KW-1185">Reference proteome</keyword>
<dbReference type="HAMAP" id="MF_00214">
    <property type="entry name" value="AroD"/>
    <property type="match status" value="1"/>
</dbReference>
<comment type="catalytic activity">
    <reaction evidence="1 5">
        <text>3-dehydroquinate = 3-dehydroshikimate + H2O</text>
        <dbReference type="Rhea" id="RHEA:21096"/>
        <dbReference type="ChEBI" id="CHEBI:15377"/>
        <dbReference type="ChEBI" id="CHEBI:16630"/>
        <dbReference type="ChEBI" id="CHEBI:32364"/>
        <dbReference type="EC" id="4.2.1.10"/>
    </reaction>
</comment>